<comment type="caution">
    <text evidence="1">The sequence shown here is derived from an EMBL/GenBank/DDBJ whole genome shotgun (WGS) entry which is preliminary data.</text>
</comment>
<dbReference type="AlphaFoldDB" id="A0A6A4PCN6"/>
<keyword evidence="2" id="KW-1185">Reference proteome</keyword>
<organism evidence="1 2">
    <name type="scientific">Lupinus albus</name>
    <name type="common">White lupine</name>
    <name type="synonym">Lupinus termis</name>
    <dbReference type="NCBI Taxonomy" id="3870"/>
    <lineage>
        <taxon>Eukaryota</taxon>
        <taxon>Viridiplantae</taxon>
        <taxon>Streptophyta</taxon>
        <taxon>Embryophyta</taxon>
        <taxon>Tracheophyta</taxon>
        <taxon>Spermatophyta</taxon>
        <taxon>Magnoliopsida</taxon>
        <taxon>eudicotyledons</taxon>
        <taxon>Gunneridae</taxon>
        <taxon>Pentapetalae</taxon>
        <taxon>rosids</taxon>
        <taxon>fabids</taxon>
        <taxon>Fabales</taxon>
        <taxon>Fabaceae</taxon>
        <taxon>Papilionoideae</taxon>
        <taxon>50 kb inversion clade</taxon>
        <taxon>genistoids sensu lato</taxon>
        <taxon>core genistoids</taxon>
        <taxon>Genisteae</taxon>
        <taxon>Lupinus</taxon>
    </lineage>
</organism>
<protein>
    <submittedName>
        <fullName evidence="1">Uncharacterized protein</fullName>
    </submittedName>
</protein>
<sequence length="80" mass="9045">MFFFPSKISWTMEEGGRARSSSPRGLAMVLLGPQNSGSMTNLQHQLVQKKGPPIRVRVFSSNEEISSFFLWSLRVKCNII</sequence>
<proteinExistence type="predicted"/>
<accession>A0A6A4PCN6</accession>
<dbReference type="EMBL" id="WOCE01000015">
    <property type="protein sequence ID" value="KAE9598099.1"/>
    <property type="molecule type" value="Genomic_DNA"/>
</dbReference>
<reference evidence="2" key="1">
    <citation type="journal article" date="2020" name="Nat. Commun.">
        <title>Genome sequence of the cluster root forming white lupin.</title>
        <authorList>
            <person name="Hufnagel B."/>
            <person name="Marques A."/>
            <person name="Soriano A."/>
            <person name="Marques L."/>
            <person name="Divol F."/>
            <person name="Doumas P."/>
            <person name="Sallet E."/>
            <person name="Mancinotti D."/>
            <person name="Carrere S."/>
            <person name="Marande W."/>
            <person name="Arribat S."/>
            <person name="Keller J."/>
            <person name="Huneau C."/>
            <person name="Blein T."/>
            <person name="Aime D."/>
            <person name="Laguerre M."/>
            <person name="Taylor J."/>
            <person name="Schubert V."/>
            <person name="Nelson M."/>
            <person name="Geu-Flores F."/>
            <person name="Crespi M."/>
            <person name="Gallardo-Guerrero K."/>
            <person name="Delaux P.-M."/>
            <person name="Salse J."/>
            <person name="Berges H."/>
            <person name="Guyot R."/>
            <person name="Gouzy J."/>
            <person name="Peret B."/>
        </authorList>
    </citation>
    <scope>NUCLEOTIDE SEQUENCE [LARGE SCALE GENOMIC DNA]</scope>
    <source>
        <strain evidence="2">cv. Amiga</strain>
    </source>
</reference>
<gene>
    <name evidence="1" type="ORF">Lalb_Chr15g0076931</name>
</gene>
<evidence type="ECO:0000313" key="1">
    <source>
        <dbReference type="EMBL" id="KAE9598099.1"/>
    </source>
</evidence>
<name>A0A6A4PCN6_LUPAL</name>
<dbReference type="Proteomes" id="UP000447434">
    <property type="component" value="Chromosome 15"/>
</dbReference>
<evidence type="ECO:0000313" key="2">
    <source>
        <dbReference type="Proteomes" id="UP000447434"/>
    </source>
</evidence>